<feature type="transmembrane region" description="Helical" evidence="8">
    <location>
        <begin position="807"/>
        <end position="826"/>
    </location>
</feature>
<evidence type="ECO:0000256" key="4">
    <source>
        <dbReference type="ARBA" id="ARBA00022692"/>
    </source>
</evidence>
<feature type="transmembrane region" description="Helical" evidence="8">
    <location>
        <begin position="494"/>
        <end position="521"/>
    </location>
</feature>
<accession>A0A370CJN4</accession>
<evidence type="ECO:0000256" key="6">
    <source>
        <dbReference type="ARBA" id="ARBA00023136"/>
    </source>
</evidence>
<dbReference type="InterPro" id="IPR023408">
    <property type="entry name" value="MscS_beta-dom_sf"/>
</dbReference>
<dbReference type="PANTHER" id="PTHR30347:SF1">
    <property type="entry name" value="MECHANOSENSITIVE CHANNEL MSCK"/>
    <property type="match status" value="1"/>
</dbReference>
<keyword evidence="6 8" id="KW-0472">Membrane</keyword>
<keyword evidence="7" id="KW-0175">Coiled coil</keyword>
<dbReference type="InterPro" id="IPR006685">
    <property type="entry name" value="MscS_channel_2nd"/>
</dbReference>
<keyword evidence="5 8" id="KW-1133">Transmembrane helix</keyword>
<feature type="domain" description="Mechanosensitive ion channel MscS" evidence="10">
    <location>
        <begin position="824"/>
        <end position="891"/>
    </location>
</feature>
<dbReference type="GO" id="GO:0008381">
    <property type="term" value="F:mechanosensitive monoatomic ion channel activity"/>
    <property type="evidence" value="ECO:0007669"/>
    <property type="project" value="UniProtKB-ARBA"/>
</dbReference>
<dbReference type="Gene3D" id="3.30.70.100">
    <property type="match status" value="1"/>
</dbReference>
<dbReference type="PANTHER" id="PTHR30347">
    <property type="entry name" value="POTASSIUM CHANNEL RELATED"/>
    <property type="match status" value="1"/>
</dbReference>
<evidence type="ECO:0000256" key="3">
    <source>
        <dbReference type="ARBA" id="ARBA00022475"/>
    </source>
</evidence>
<protein>
    <recommendedName>
        <fullName evidence="14">Mechanosensitive ion channel protein MscS</fullName>
    </recommendedName>
</protein>
<feature type="transmembrane region" description="Helical" evidence="8">
    <location>
        <begin position="566"/>
        <end position="586"/>
    </location>
</feature>
<feature type="transmembrane region" description="Helical" evidence="8">
    <location>
        <begin position="729"/>
        <end position="758"/>
    </location>
</feature>
<reference evidence="12 13" key="1">
    <citation type="journal article" date="2017" name="Int. J. Syst. Evol. Microbiol.">
        <title>Aquarickettsiella crustaci n. gen. n. sp. (Gammaproteobacteria: Legionellales: Coxiellaceae); a bacterial pathogen of the freshwater crustacean: Gammarus fossarum (Malacostraca: Amphipoda).</title>
        <authorList>
            <person name="Bojko J."/>
            <person name="Dunn A.M."/>
            <person name="Stebbing P.D."/>
            <person name="Van Aerle R."/>
            <person name="Bacela-Spychalska K."/>
            <person name="Bean T.P."/>
            <person name="Stentiford G.D."/>
        </authorList>
    </citation>
    <scope>NUCLEOTIDE SEQUENCE [LARGE SCALE GENOMIC DNA]</scope>
    <source>
        <strain evidence="12">RA15029</strain>
    </source>
</reference>
<dbReference type="Pfam" id="PF21082">
    <property type="entry name" value="MS_channel_3rd"/>
    <property type="match status" value="1"/>
</dbReference>
<dbReference type="InterPro" id="IPR010920">
    <property type="entry name" value="LSM_dom_sf"/>
</dbReference>
<dbReference type="GO" id="GO:0005886">
    <property type="term" value="C:plasma membrane"/>
    <property type="evidence" value="ECO:0007669"/>
    <property type="project" value="UniProtKB-SubCell"/>
</dbReference>
<feature type="transmembrane region" description="Helical" evidence="8">
    <location>
        <begin position="690"/>
        <end position="709"/>
    </location>
</feature>
<feature type="transmembrane region" description="Helical" evidence="8">
    <location>
        <begin position="607"/>
        <end position="631"/>
    </location>
</feature>
<feature type="domain" description="Mechanosensitive ion channel MscS C-terminal" evidence="11">
    <location>
        <begin position="901"/>
        <end position="981"/>
    </location>
</feature>
<organism evidence="12 13">
    <name type="scientific">Candidatus Aquirickettsiella gammari</name>
    <dbReference type="NCBI Taxonomy" id="2016198"/>
    <lineage>
        <taxon>Bacteria</taxon>
        <taxon>Pseudomonadati</taxon>
        <taxon>Pseudomonadota</taxon>
        <taxon>Gammaproteobacteria</taxon>
        <taxon>Legionellales</taxon>
        <taxon>Coxiellaceae</taxon>
        <taxon>Candidatus Aquirickettsiella</taxon>
    </lineage>
</organism>
<evidence type="ECO:0000259" key="10">
    <source>
        <dbReference type="Pfam" id="PF00924"/>
    </source>
</evidence>
<dbReference type="InterPro" id="IPR049278">
    <property type="entry name" value="MS_channel_C"/>
</dbReference>
<dbReference type="Proteomes" id="UP000226429">
    <property type="component" value="Unassembled WGS sequence"/>
</dbReference>
<feature type="chain" id="PRO_5016795603" description="Mechanosensitive ion channel protein MscS" evidence="9">
    <location>
        <begin position="19"/>
        <end position="1004"/>
    </location>
</feature>
<evidence type="ECO:0008006" key="14">
    <source>
        <dbReference type="Google" id="ProtNLM"/>
    </source>
</evidence>
<gene>
    <name evidence="12" type="ORF">CFE62_000090</name>
</gene>
<dbReference type="Gene3D" id="2.30.30.60">
    <property type="match status" value="1"/>
</dbReference>
<proteinExistence type="inferred from homology"/>
<dbReference type="SUPFAM" id="SSF82861">
    <property type="entry name" value="Mechanosensitive channel protein MscS (YggB), transmembrane region"/>
    <property type="match status" value="1"/>
</dbReference>
<comment type="similarity">
    <text evidence="2">Belongs to the MscS (TC 1.A.23) family.</text>
</comment>
<comment type="caution">
    <text evidence="12">The sequence shown here is derived from an EMBL/GenBank/DDBJ whole genome shotgun (WGS) entry which is preliminary data.</text>
</comment>
<evidence type="ECO:0000256" key="7">
    <source>
        <dbReference type="SAM" id="Coils"/>
    </source>
</evidence>
<feature type="transmembrane region" description="Helical" evidence="8">
    <location>
        <begin position="533"/>
        <end position="554"/>
    </location>
</feature>
<sequence length="1004" mass="114828">MYKLVVLLVILLSGFNSAASAELTNQSPLVTLSQQQLVAEKTRSDLLVKKLQGLQNEQKTTLPVINQQVLDHLNLMIAIAKADLDSINLSLKTTQQSTDLIQDSIRNTPDQWETSTRIGIPVNQAIQQQQEKLQQILQERRYLFNLQQKRIKALQKSRDTLQQTIRFVEEWHRDLQRNYQLQQQTSRQESLDMLAVRLQQEQQKWMQRLNQWSEMLQKAQTTGFINNYAYDQIEFNIFEAEEKNNLLETELNTAKISNKLKDLATVFNQKLSLSTLSNLQHQIENVSEQIQTSNSLLQNKLKFLKNYIALINKDLQERGGPDFAHEQVRLSPLKEIMLGYQNLFLTMKQLEKEAATQQILIAKQLKLQLANRQGLPGWSLNAWFGLGQTIVQIPTLTIDKLVGLYEPVINKLELVSSWQWLVVLLGALIWFATWLKLRRFLAVDRVRLQQRSRGFFSAQTVIVVLQLLQRHLSGIMLLAGLIGLLFLLNIPIKLFLLIISMGVVCLIFSIVIQLAHILLLENTTDESGHDVKLYYRLRTTLLVGGIVTLATILVNQLPVNYEVQDLFGRLFMLFLLIVALVLMKSWEVVPTLLEPYIENKHAYLKRVVRWLSFLIPFSLLTNALIGLVGYVELAWAIAHYQGLFLVALTAYLLLRGLLDELVRWASEQCIRHFRNGWLWSQALLKPFHQILKLALLLLSIMGLFELYGWGDRVPLINTSLAKLLSMKLFVIASTATVTGLTILQLAVLVVILIWIAHWSREFAYRWLFVHTKDLGLRNSLAIFTHYTLIAIGITIGLNILGLNWGNISVILGLFSLGVGLGLRDLFNNFFTGIFLLLERPVKVGDWVTVGDYDGQVSHIGARSITVTTDDRQELLVPNADIFSKNFINWTHRDSVVRALVTIKTNRKDNPQRVRDIILEVLATIAKILSNPKPEVYFKEIDKILLEFKVEYYVDLNHISSRSGVRSQFLFSLWERFASEGILPPEVSQDVHLAGSLLLNPDPGI</sequence>
<dbReference type="Gene3D" id="1.10.287.1260">
    <property type="match status" value="1"/>
</dbReference>
<dbReference type="Pfam" id="PF00924">
    <property type="entry name" value="MS_channel_2nd"/>
    <property type="match status" value="1"/>
</dbReference>
<dbReference type="EMBL" id="NMOS02000001">
    <property type="protein sequence ID" value="RDH41058.1"/>
    <property type="molecule type" value="Genomic_DNA"/>
</dbReference>
<evidence type="ECO:0000256" key="2">
    <source>
        <dbReference type="ARBA" id="ARBA00008017"/>
    </source>
</evidence>
<name>A0A370CJN4_9COXI</name>
<evidence type="ECO:0000313" key="12">
    <source>
        <dbReference type="EMBL" id="RDH41058.1"/>
    </source>
</evidence>
<feature type="coiled-coil region" evidence="7">
    <location>
        <begin position="230"/>
        <end position="296"/>
    </location>
</feature>
<feature type="transmembrane region" description="Helical" evidence="8">
    <location>
        <begin position="779"/>
        <end position="801"/>
    </location>
</feature>
<evidence type="ECO:0000313" key="13">
    <source>
        <dbReference type="Proteomes" id="UP000226429"/>
    </source>
</evidence>
<keyword evidence="3" id="KW-1003">Cell membrane</keyword>
<dbReference type="InterPro" id="IPR011014">
    <property type="entry name" value="MscS_channel_TM-2"/>
</dbReference>
<keyword evidence="13" id="KW-1185">Reference proteome</keyword>
<dbReference type="AlphaFoldDB" id="A0A370CJN4"/>
<dbReference type="InterPro" id="IPR052702">
    <property type="entry name" value="MscS-like_channel"/>
</dbReference>
<feature type="signal peptide" evidence="9">
    <location>
        <begin position="1"/>
        <end position="18"/>
    </location>
</feature>
<evidence type="ECO:0000256" key="1">
    <source>
        <dbReference type="ARBA" id="ARBA00004651"/>
    </source>
</evidence>
<reference evidence="12 13" key="2">
    <citation type="journal article" date="2018" name="J. Invertebr. Pathol.">
        <title>'Candidatus Aquirickettsiella gammari' (Gammaproteobacteria: Legionellales: Coxiellaceae): A bacterial pathogen of the freshwater crustacean Gammarus fossarum (Malacostraca: Amphipoda).</title>
        <authorList>
            <person name="Bojko J."/>
            <person name="Dunn A.M."/>
            <person name="Stebbing P.D."/>
            <person name="van Aerle R."/>
            <person name="Bacela-Spychalska K."/>
            <person name="Bean T.P."/>
            <person name="Urrutia A."/>
            <person name="Stentiford G.D."/>
        </authorList>
    </citation>
    <scope>NUCLEOTIDE SEQUENCE [LARGE SCALE GENOMIC DNA]</scope>
    <source>
        <strain evidence="12">RA15029</strain>
    </source>
</reference>
<keyword evidence="9" id="KW-0732">Signal</keyword>
<dbReference type="SUPFAM" id="SSF50182">
    <property type="entry name" value="Sm-like ribonucleoproteins"/>
    <property type="match status" value="1"/>
</dbReference>
<feature type="transmembrane region" description="Helical" evidence="8">
    <location>
        <begin position="637"/>
        <end position="654"/>
    </location>
</feature>
<comment type="subcellular location">
    <subcellularLocation>
        <location evidence="1">Cell membrane</location>
        <topology evidence="1">Multi-pass membrane protein</topology>
    </subcellularLocation>
</comment>
<feature type="transmembrane region" description="Helical" evidence="8">
    <location>
        <begin position="455"/>
        <end position="488"/>
    </location>
</feature>
<dbReference type="InterPro" id="IPR011066">
    <property type="entry name" value="MscS_channel_C_sf"/>
</dbReference>
<keyword evidence="4 8" id="KW-0812">Transmembrane</keyword>
<evidence type="ECO:0000259" key="11">
    <source>
        <dbReference type="Pfam" id="PF21082"/>
    </source>
</evidence>
<evidence type="ECO:0000256" key="8">
    <source>
        <dbReference type="SAM" id="Phobius"/>
    </source>
</evidence>
<evidence type="ECO:0000256" key="5">
    <source>
        <dbReference type="ARBA" id="ARBA00022989"/>
    </source>
</evidence>
<dbReference type="SUPFAM" id="SSF82689">
    <property type="entry name" value="Mechanosensitive channel protein MscS (YggB), C-terminal domain"/>
    <property type="match status" value="1"/>
</dbReference>
<evidence type="ECO:0000256" key="9">
    <source>
        <dbReference type="SAM" id="SignalP"/>
    </source>
</evidence>